<gene>
    <name evidence="3" type="ORF">QYE76_017875</name>
</gene>
<name>A0AAD8QF86_LOLMU</name>
<organism evidence="3 4">
    <name type="scientific">Lolium multiflorum</name>
    <name type="common">Italian ryegrass</name>
    <name type="synonym">Lolium perenne subsp. multiflorum</name>
    <dbReference type="NCBI Taxonomy" id="4521"/>
    <lineage>
        <taxon>Eukaryota</taxon>
        <taxon>Viridiplantae</taxon>
        <taxon>Streptophyta</taxon>
        <taxon>Embryophyta</taxon>
        <taxon>Tracheophyta</taxon>
        <taxon>Spermatophyta</taxon>
        <taxon>Magnoliopsida</taxon>
        <taxon>Liliopsida</taxon>
        <taxon>Poales</taxon>
        <taxon>Poaceae</taxon>
        <taxon>BOP clade</taxon>
        <taxon>Pooideae</taxon>
        <taxon>Poodae</taxon>
        <taxon>Poeae</taxon>
        <taxon>Poeae Chloroplast Group 2 (Poeae type)</taxon>
        <taxon>Loliodinae</taxon>
        <taxon>Loliinae</taxon>
        <taxon>Lolium</taxon>
    </lineage>
</organism>
<evidence type="ECO:0000256" key="1">
    <source>
        <dbReference type="SAM" id="Coils"/>
    </source>
</evidence>
<comment type="caution">
    <text evidence="3">The sequence shown here is derived from an EMBL/GenBank/DDBJ whole genome shotgun (WGS) entry which is preliminary data.</text>
</comment>
<evidence type="ECO:0000256" key="2">
    <source>
        <dbReference type="SAM" id="MobiDB-lite"/>
    </source>
</evidence>
<feature type="coiled-coil region" evidence="1">
    <location>
        <begin position="142"/>
        <end position="178"/>
    </location>
</feature>
<dbReference type="AlphaFoldDB" id="A0AAD8QF86"/>
<protein>
    <submittedName>
        <fullName evidence="3">Uncharacterized protein</fullName>
    </submittedName>
</protein>
<evidence type="ECO:0000313" key="4">
    <source>
        <dbReference type="Proteomes" id="UP001231189"/>
    </source>
</evidence>
<keyword evidence="4" id="KW-1185">Reference proteome</keyword>
<feature type="compositionally biased region" description="Polar residues" evidence="2">
    <location>
        <begin position="89"/>
        <end position="99"/>
    </location>
</feature>
<dbReference type="EMBL" id="JAUUTY010000520">
    <property type="protein sequence ID" value="KAK1601029.1"/>
    <property type="molecule type" value="Genomic_DNA"/>
</dbReference>
<dbReference type="Proteomes" id="UP001231189">
    <property type="component" value="Unassembled WGS sequence"/>
</dbReference>
<reference evidence="3" key="1">
    <citation type="submission" date="2023-07" db="EMBL/GenBank/DDBJ databases">
        <title>A chromosome-level genome assembly of Lolium multiflorum.</title>
        <authorList>
            <person name="Chen Y."/>
            <person name="Copetti D."/>
            <person name="Kolliker R."/>
            <person name="Studer B."/>
        </authorList>
    </citation>
    <scope>NUCLEOTIDE SEQUENCE</scope>
    <source>
        <strain evidence="3">02402/16</strain>
        <tissue evidence="3">Leaf</tissue>
    </source>
</reference>
<accession>A0AAD8QF86</accession>
<evidence type="ECO:0000313" key="3">
    <source>
        <dbReference type="EMBL" id="KAK1601029.1"/>
    </source>
</evidence>
<feature type="region of interest" description="Disordered" evidence="2">
    <location>
        <begin position="1"/>
        <end position="22"/>
    </location>
</feature>
<feature type="region of interest" description="Disordered" evidence="2">
    <location>
        <begin position="45"/>
        <end position="102"/>
    </location>
</feature>
<keyword evidence="1" id="KW-0175">Coiled coil</keyword>
<proteinExistence type="predicted"/>
<sequence>MGRDGSLHGLPREIANMSANDNVAGTSKAAMTLEEKPAANVEFWEFGPSQRQEEEEVDLAAEEVGADRQMTEAGEEEERAVGGGRSPEAESSSQGSTEPWDTPFNMALNIHKERPISKPPTYWTCLRLWYKHEVSRVLQRGKQQEERSAMSLEDKAEVEELRKKVSMLEEKQANSMDKDEVDKLFEKRLRDFLPPQGIEGIAAWNAAGRVGPIKVPSAGANSIFNASPSPVGYPAPIAAGQPVELDEQVPRSCRGYQGAAAAVVLHNAHEPQKIDRPAALSPH</sequence>